<keyword evidence="1" id="KW-0472">Membrane</keyword>
<comment type="caution">
    <text evidence="2">The sequence shown here is derived from an EMBL/GenBank/DDBJ whole genome shotgun (WGS) entry which is preliminary data.</text>
</comment>
<dbReference type="OrthoDB" id="117385at2157"/>
<sequence length="453" mass="50342">MKTERLQEWRVIAPYQKRHQTRKNLHPGNTQTSDKKRESIFSFSVIFLLIAAGCIAVSVTADKSGTLLIGVYASGGTLEQESGLITNDFIQIIKGAENKTSDNCTVVFAYGGTEKPGWSGMTIADLDTIRADLEDEVLGDDNEFRIHLPNASMGDPNSLGFFLSFLQEHYHYDRFFLIFIGHGQAYTGMLFDQNHDEDGLIISELVEILGQGPDIELIGFDSCLMGCLEMVSALSPYADYAIASEESEPAEGWPYKSWIEYLCANPEAPTLEHAKELFQEYMKIPGQGKTIALINLKEAGFLTLQLDKFAKELHSLVGAENGCSQIYSALMETQQFGLTGTGELDEATMDLYDFADTIRRHVPYLKEPAEGVIEGINRTVIYARHDERVPGAHGIAVLSPVLINPVFYDYYQDSAFITPSWDRFISRYLDLCDETGELSPVTISDSNAGNPET</sequence>
<feature type="transmembrane region" description="Helical" evidence="1">
    <location>
        <begin position="40"/>
        <end position="59"/>
    </location>
</feature>
<dbReference type="InterPro" id="IPR005077">
    <property type="entry name" value="Peptidase_C11"/>
</dbReference>
<evidence type="ECO:0000313" key="3">
    <source>
        <dbReference type="Proteomes" id="UP000245934"/>
    </source>
</evidence>
<keyword evidence="1" id="KW-1133">Transmembrane helix</keyword>
<dbReference type="PANTHER" id="PTHR37835">
    <property type="entry name" value="ALPHA-CLOSTRIPAIN"/>
    <property type="match status" value="1"/>
</dbReference>
<dbReference type="Pfam" id="PF03415">
    <property type="entry name" value="Peptidase_C11"/>
    <property type="match status" value="1"/>
</dbReference>
<evidence type="ECO:0000313" key="2">
    <source>
        <dbReference type="EMBL" id="PWR75727.1"/>
    </source>
</evidence>
<accession>A0A2V2NH46</accession>
<protein>
    <recommendedName>
        <fullName evidence="4">Clostripain</fullName>
    </recommendedName>
</protein>
<proteinExistence type="predicted"/>
<dbReference type="GeneID" id="97609498"/>
<keyword evidence="1" id="KW-0812">Transmembrane</keyword>
<evidence type="ECO:0000256" key="1">
    <source>
        <dbReference type="SAM" id="Phobius"/>
    </source>
</evidence>
<evidence type="ECO:0008006" key="4">
    <source>
        <dbReference type="Google" id="ProtNLM"/>
    </source>
</evidence>
<organism evidence="2 3">
    <name type="scientific">Methanospirillum stamsii</name>
    <dbReference type="NCBI Taxonomy" id="1277351"/>
    <lineage>
        <taxon>Archaea</taxon>
        <taxon>Methanobacteriati</taxon>
        <taxon>Methanobacteriota</taxon>
        <taxon>Stenosarchaea group</taxon>
        <taxon>Methanomicrobia</taxon>
        <taxon>Methanomicrobiales</taxon>
        <taxon>Methanospirillaceae</taxon>
        <taxon>Methanospirillum</taxon>
    </lineage>
</organism>
<name>A0A2V2NH46_9EURY</name>
<dbReference type="PANTHER" id="PTHR37835:SF1">
    <property type="entry name" value="ALPHA-CLOSTRIPAIN"/>
    <property type="match status" value="1"/>
</dbReference>
<dbReference type="Proteomes" id="UP000245934">
    <property type="component" value="Unassembled WGS sequence"/>
</dbReference>
<gene>
    <name evidence="2" type="ORF">DLD82_03860</name>
</gene>
<dbReference type="AlphaFoldDB" id="A0A2V2NH46"/>
<dbReference type="RefSeq" id="WP_109939792.1">
    <property type="nucleotide sequence ID" value="NZ_CP176366.1"/>
</dbReference>
<keyword evidence="3" id="KW-1185">Reference proteome</keyword>
<reference evidence="2 3" key="1">
    <citation type="submission" date="2018-05" db="EMBL/GenBank/DDBJ databases">
        <title>Draft genome of Methanospirillum stamsii Pt1.</title>
        <authorList>
            <person name="Dueholm M.S."/>
            <person name="Nielsen P.H."/>
            <person name="Bakmann L.F."/>
            <person name="Otzen D.E."/>
        </authorList>
    </citation>
    <scope>NUCLEOTIDE SEQUENCE [LARGE SCALE GENOMIC DNA]</scope>
    <source>
        <strain evidence="2 3">Pt1</strain>
    </source>
</reference>
<dbReference type="EMBL" id="QGMZ01000008">
    <property type="protein sequence ID" value="PWR75727.1"/>
    <property type="molecule type" value="Genomic_DNA"/>
</dbReference>